<comment type="caution">
    <text evidence="2">The sequence shown here is derived from an EMBL/GenBank/DDBJ whole genome shotgun (WGS) entry which is preliminary data.</text>
</comment>
<dbReference type="EMBL" id="JBHSML010000003">
    <property type="protein sequence ID" value="MFC5516806.1"/>
    <property type="molecule type" value="Genomic_DNA"/>
</dbReference>
<keyword evidence="3" id="KW-1185">Reference proteome</keyword>
<organism evidence="2 3">
    <name type="scientific">Kaistia terrae</name>
    <dbReference type="NCBI Taxonomy" id="537017"/>
    <lineage>
        <taxon>Bacteria</taxon>
        <taxon>Pseudomonadati</taxon>
        <taxon>Pseudomonadota</taxon>
        <taxon>Alphaproteobacteria</taxon>
        <taxon>Hyphomicrobiales</taxon>
        <taxon>Kaistiaceae</taxon>
        <taxon>Kaistia</taxon>
    </lineage>
</organism>
<accession>A0ABW0PX46</accession>
<evidence type="ECO:0000259" key="1">
    <source>
        <dbReference type="PROSITE" id="PS51819"/>
    </source>
</evidence>
<sequence length="128" mass="13974">MPIVDIDHVQLAMPAGCENAARGFYGDLLGLAELAKPANLARRGGVWFQAGSRQLHLGVEADFRPAKKAHPAFLVHDLAELRQRLLANGHALQDDEPLAGYDRFYASDPFGNRLEFLEPKDGPGIATK</sequence>
<dbReference type="PROSITE" id="PS51819">
    <property type="entry name" value="VOC"/>
    <property type="match status" value="1"/>
</dbReference>
<gene>
    <name evidence="2" type="ORF">ACFPP9_13555</name>
</gene>
<dbReference type="PANTHER" id="PTHR39175:SF1">
    <property type="entry name" value="FAMILY PROTEIN, PUTATIVE (AFU_ORTHOLOGUE AFUA_3G15060)-RELATED"/>
    <property type="match status" value="1"/>
</dbReference>
<protein>
    <submittedName>
        <fullName evidence="2">VOC family protein</fullName>
    </submittedName>
</protein>
<dbReference type="SUPFAM" id="SSF54593">
    <property type="entry name" value="Glyoxalase/Bleomycin resistance protein/Dihydroxybiphenyl dioxygenase"/>
    <property type="match status" value="1"/>
</dbReference>
<dbReference type="PANTHER" id="PTHR39175">
    <property type="entry name" value="FAMILY PROTEIN, PUTATIVE (AFU_ORTHOLOGUE AFUA_3G15060)-RELATED"/>
    <property type="match status" value="1"/>
</dbReference>
<evidence type="ECO:0000313" key="3">
    <source>
        <dbReference type="Proteomes" id="UP001596150"/>
    </source>
</evidence>
<dbReference type="Gene3D" id="3.10.180.10">
    <property type="entry name" value="2,3-Dihydroxybiphenyl 1,2-Dioxygenase, domain 1"/>
    <property type="match status" value="1"/>
</dbReference>
<dbReference type="InterPro" id="IPR004360">
    <property type="entry name" value="Glyas_Fos-R_dOase_dom"/>
</dbReference>
<dbReference type="Pfam" id="PF00903">
    <property type="entry name" value="Glyoxalase"/>
    <property type="match status" value="1"/>
</dbReference>
<dbReference type="Proteomes" id="UP001596150">
    <property type="component" value="Unassembled WGS sequence"/>
</dbReference>
<dbReference type="InterPro" id="IPR029068">
    <property type="entry name" value="Glyas_Bleomycin-R_OHBP_Dase"/>
</dbReference>
<dbReference type="RefSeq" id="WP_266343960.1">
    <property type="nucleotide sequence ID" value="NZ_JAPKNH010000004.1"/>
</dbReference>
<reference evidence="3" key="1">
    <citation type="journal article" date="2019" name="Int. J. Syst. Evol. Microbiol.">
        <title>The Global Catalogue of Microorganisms (GCM) 10K type strain sequencing project: providing services to taxonomists for standard genome sequencing and annotation.</title>
        <authorList>
            <consortium name="The Broad Institute Genomics Platform"/>
            <consortium name="The Broad Institute Genome Sequencing Center for Infectious Disease"/>
            <person name="Wu L."/>
            <person name="Ma J."/>
        </authorList>
    </citation>
    <scope>NUCLEOTIDE SEQUENCE [LARGE SCALE GENOMIC DNA]</scope>
    <source>
        <strain evidence="3">KACC 12633</strain>
    </source>
</reference>
<dbReference type="InterPro" id="IPR037523">
    <property type="entry name" value="VOC_core"/>
</dbReference>
<proteinExistence type="predicted"/>
<name>A0ABW0PX46_9HYPH</name>
<evidence type="ECO:0000313" key="2">
    <source>
        <dbReference type="EMBL" id="MFC5516806.1"/>
    </source>
</evidence>
<feature type="domain" description="VOC" evidence="1">
    <location>
        <begin position="5"/>
        <end position="119"/>
    </location>
</feature>